<name>A0AAV8EFE1_9POAL</name>
<evidence type="ECO:0000313" key="2">
    <source>
        <dbReference type="EMBL" id="KAJ4779429.1"/>
    </source>
</evidence>
<dbReference type="GO" id="GO:0003964">
    <property type="term" value="F:RNA-directed DNA polymerase activity"/>
    <property type="evidence" value="ECO:0007669"/>
    <property type="project" value="UniProtKB-KW"/>
</dbReference>
<dbReference type="PANTHER" id="PTHR33116">
    <property type="entry name" value="REVERSE TRANSCRIPTASE ZINC-BINDING DOMAIN-CONTAINING PROTEIN-RELATED-RELATED"/>
    <property type="match status" value="1"/>
</dbReference>
<dbReference type="Pfam" id="PF13966">
    <property type="entry name" value="zf-RVT"/>
    <property type="match status" value="1"/>
</dbReference>
<organism evidence="2 3">
    <name type="scientific">Rhynchospora pubera</name>
    <dbReference type="NCBI Taxonomy" id="906938"/>
    <lineage>
        <taxon>Eukaryota</taxon>
        <taxon>Viridiplantae</taxon>
        <taxon>Streptophyta</taxon>
        <taxon>Embryophyta</taxon>
        <taxon>Tracheophyta</taxon>
        <taxon>Spermatophyta</taxon>
        <taxon>Magnoliopsida</taxon>
        <taxon>Liliopsida</taxon>
        <taxon>Poales</taxon>
        <taxon>Cyperaceae</taxon>
        <taxon>Cyperoideae</taxon>
        <taxon>Rhynchosporeae</taxon>
        <taxon>Rhynchospora</taxon>
    </lineage>
</organism>
<dbReference type="AlphaFoldDB" id="A0AAV8EFE1"/>
<dbReference type="InterPro" id="IPR036397">
    <property type="entry name" value="RNaseH_sf"/>
</dbReference>
<dbReference type="PANTHER" id="PTHR33116:SF80">
    <property type="entry name" value="REVERSE TRANSCRIPTASE ZINC-BINDING DOMAIN-CONTAINING PROTEIN"/>
    <property type="match status" value="1"/>
</dbReference>
<accession>A0AAV8EFE1</accession>
<dbReference type="GO" id="GO:0003676">
    <property type="term" value="F:nucleic acid binding"/>
    <property type="evidence" value="ECO:0007669"/>
    <property type="project" value="InterPro"/>
</dbReference>
<feature type="domain" description="Reverse transcriptase zinc-binding" evidence="1">
    <location>
        <begin position="299"/>
        <end position="366"/>
    </location>
</feature>
<dbReference type="InterPro" id="IPR012337">
    <property type="entry name" value="RNaseH-like_sf"/>
</dbReference>
<keyword evidence="2" id="KW-0548">Nucleotidyltransferase</keyword>
<evidence type="ECO:0000259" key="1">
    <source>
        <dbReference type="Pfam" id="PF13966"/>
    </source>
</evidence>
<dbReference type="Proteomes" id="UP001140206">
    <property type="component" value="Chromosome 3"/>
</dbReference>
<comment type="caution">
    <text evidence="2">The sequence shown here is derived from an EMBL/GenBank/DDBJ whole genome shotgun (WGS) entry which is preliminary data.</text>
</comment>
<keyword evidence="2" id="KW-0808">Transferase</keyword>
<dbReference type="SUPFAM" id="SSF53098">
    <property type="entry name" value="Ribonuclease H-like"/>
    <property type="match status" value="1"/>
</dbReference>
<proteinExistence type="predicted"/>
<protein>
    <submittedName>
        <fullName evidence="2">RNA-directed DNA polymerase (Reverse transcriptase)-related family protein</fullName>
    </submittedName>
</protein>
<keyword evidence="3" id="KW-1185">Reference proteome</keyword>
<dbReference type="EMBL" id="JAMFTS010000003">
    <property type="protein sequence ID" value="KAJ4779429.1"/>
    <property type="molecule type" value="Genomic_DNA"/>
</dbReference>
<reference evidence="2" key="1">
    <citation type="submission" date="2022-08" db="EMBL/GenBank/DDBJ databases">
        <authorList>
            <person name="Marques A."/>
        </authorList>
    </citation>
    <scope>NUCLEOTIDE SEQUENCE</scope>
    <source>
        <strain evidence="2">RhyPub2mFocal</strain>
        <tissue evidence="2">Leaves</tissue>
    </source>
</reference>
<sequence length="589" mass="66491">MLNASIGESNHVYLGVSVIASKPAHFSNLVLKVQAKLNSWTARSLSQAGKVVLIRSVIEPMIVYNTAGGPLPATIASRIDGLIRTFFWESGGKQKMHLISWQRICMHKRQGGLGIRSVGVLNSAMILKIMWKLCSKEFDDQPWIQLLRAKYLTNKCFWLSRAPGICTKLWRAILQHRDLLISHIKWQIGRGDKCLVFGEPWHDTWQLLVPTGVQQRKLTLHELTEEQGRSWSHDELANHLGVAVSLRVISSFPRPPMGSSTRSDRLIFTQSGTGRFNFKEACKLAQGLHPPLPDDAATVLKAIWHGPGLLPRVRIFLWKFFHGALPVRGTCASRMGLQVPQCPICDDGPDLPVHALFHCPFAESFWFASRFSLRTQLLPAEPVALLFSLCRILQCSDFTSFANHLWALWKCRCSHVFEGTQLSHRAVSGMAESYNRWSRITSSLMIPRPLKHIWQVGRDMAQNEVSCFVDGSFSSPNFGGWAFLFYQRDTMLKYGLQYGSSVSAMCSEISGMLMAARAAIEMGITRCSFFTDCLTLQQILDQRITPDSLHWQDFHAVLDLLNIFRSNFTVLLFLGTKTLFLIGWQIMLG</sequence>
<keyword evidence="2" id="KW-0695">RNA-directed DNA polymerase</keyword>
<evidence type="ECO:0000313" key="3">
    <source>
        <dbReference type="Proteomes" id="UP001140206"/>
    </source>
</evidence>
<dbReference type="InterPro" id="IPR026960">
    <property type="entry name" value="RVT-Znf"/>
</dbReference>
<gene>
    <name evidence="2" type="ORF">LUZ62_063686</name>
</gene>
<dbReference type="Gene3D" id="3.30.420.10">
    <property type="entry name" value="Ribonuclease H-like superfamily/Ribonuclease H"/>
    <property type="match status" value="1"/>
</dbReference>